<evidence type="ECO:0000256" key="4">
    <source>
        <dbReference type="ARBA" id="ARBA00022722"/>
    </source>
</evidence>
<proteinExistence type="predicted"/>
<dbReference type="AlphaFoldDB" id="A0A6S7K8R9"/>
<dbReference type="GO" id="GO:0046872">
    <property type="term" value="F:metal ion binding"/>
    <property type="evidence" value="ECO:0007669"/>
    <property type="project" value="UniProtKB-KW"/>
</dbReference>
<protein>
    <submittedName>
        <fullName evidence="11">Uncharacterized protein</fullName>
    </submittedName>
</protein>
<evidence type="ECO:0000256" key="1">
    <source>
        <dbReference type="ARBA" id="ARBA00001936"/>
    </source>
</evidence>
<evidence type="ECO:0000256" key="9">
    <source>
        <dbReference type="ARBA" id="ARBA00023204"/>
    </source>
</evidence>
<gene>
    <name evidence="11" type="ORF">PACLA_8A019743</name>
</gene>
<comment type="cofactor">
    <cofactor evidence="2">
        <name>Mg(2+)</name>
        <dbReference type="ChEBI" id="CHEBI:18420"/>
    </cofactor>
</comment>
<dbReference type="InterPro" id="IPR051547">
    <property type="entry name" value="TDP2-like"/>
</dbReference>
<keyword evidence="9" id="KW-0234">DNA repair</keyword>
<name>A0A6S7K8R9_PARCT</name>
<evidence type="ECO:0000313" key="12">
    <source>
        <dbReference type="Proteomes" id="UP001152795"/>
    </source>
</evidence>
<evidence type="ECO:0000256" key="3">
    <source>
        <dbReference type="ARBA" id="ARBA00004123"/>
    </source>
</evidence>
<dbReference type="GO" id="GO:0005737">
    <property type="term" value="C:cytoplasm"/>
    <property type="evidence" value="ECO:0007669"/>
    <property type="project" value="TreeGrafter"/>
</dbReference>
<evidence type="ECO:0000256" key="5">
    <source>
        <dbReference type="ARBA" id="ARBA00022723"/>
    </source>
</evidence>
<keyword evidence="10" id="KW-0539">Nucleus</keyword>
<sequence length="201" mass="22337">MSHHIPLSKAGESDESPRVLLHIQIEYEHHEIFFMVVHFSTNKKLQCQNAMRLINFVSSTGADRTVIVGDFNTYSDYEWPVAAVLNGFFLPNGCPKPVGFEPVGAEQGYGFDDSWPMTNLDKKGGLTFSNMPSPGLVNRPDRVLVSRVGLDPVKTTLLGGNALNFKVGLSDMIALSLNRIPEEMFPSDHLMVVSEIKVTYH</sequence>
<dbReference type="GO" id="GO:0016605">
    <property type="term" value="C:PML body"/>
    <property type="evidence" value="ECO:0007669"/>
    <property type="project" value="TreeGrafter"/>
</dbReference>
<dbReference type="GO" id="GO:0006302">
    <property type="term" value="P:double-strand break repair"/>
    <property type="evidence" value="ECO:0007669"/>
    <property type="project" value="TreeGrafter"/>
</dbReference>
<keyword evidence="4" id="KW-0540">Nuclease</keyword>
<evidence type="ECO:0000256" key="6">
    <source>
        <dbReference type="ARBA" id="ARBA00022763"/>
    </source>
</evidence>
<keyword evidence="12" id="KW-1185">Reference proteome</keyword>
<dbReference type="GO" id="GO:0004518">
    <property type="term" value="F:nuclease activity"/>
    <property type="evidence" value="ECO:0007669"/>
    <property type="project" value="UniProtKB-KW"/>
</dbReference>
<dbReference type="GO" id="GO:0070260">
    <property type="term" value="F:5'-tyrosyl-DNA phosphodiesterase activity"/>
    <property type="evidence" value="ECO:0007669"/>
    <property type="project" value="TreeGrafter"/>
</dbReference>
<evidence type="ECO:0000256" key="8">
    <source>
        <dbReference type="ARBA" id="ARBA00022842"/>
    </source>
</evidence>
<accession>A0A6S7K8R9</accession>
<keyword evidence="5" id="KW-0479">Metal-binding</keyword>
<comment type="cofactor">
    <cofactor evidence="1">
        <name>Mn(2+)</name>
        <dbReference type="ChEBI" id="CHEBI:29035"/>
    </cofactor>
</comment>
<evidence type="ECO:0000256" key="2">
    <source>
        <dbReference type="ARBA" id="ARBA00001946"/>
    </source>
</evidence>
<dbReference type="PANTHER" id="PTHR15822:SF4">
    <property type="entry name" value="TYROSYL-DNA PHOSPHODIESTERASE 2"/>
    <property type="match status" value="1"/>
</dbReference>
<comment type="subcellular location">
    <subcellularLocation>
        <location evidence="3">Nucleus</location>
    </subcellularLocation>
</comment>
<reference evidence="11" key="1">
    <citation type="submission" date="2020-04" db="EMBL/GenBank/DDBJ databases">
        <authorList>
            <person name="Alioto T."/>
            <person name="Alioto T."/>
            <person name="Gomez Garrido J."/>
        </authorList>
    </citation>
    <scope>NUCLEOTIDE SEQUENCE</scope>
    <source>
        <strain evidence="11">A484AB</strain>
    </source>
</reference>
<dbReference type="Gene3D" id="3.60.10.10">
    <property type="entry name" value="Endonuclease/exonuclease/phosphatase"/>
    <property type="match status" value="1"/>
</dbReference>
<dbReference type="PANTHER" id="PTHR15822">
    <property type="entry name" value="TRAF AND TNF RECEPTOR-ASSOCIATED PROTEIN"/>
    <property type="match status" value="1"/>
</dbReference>
<dbReference type="InterPro" id="IPR036691">
    <property type="entry name" value="Endo/exonu/phosph_ase_sf"/>
</dbReference>
<evidence type="ECO:0000313" key="11">
    <source>
        <dbReference type="EMBL" id="CAB4024513.1"/>
    </source>
</evidence>
<dbReference type="GO" id="GO:0003697">
    <property type="term" value="F:single-stranded DNA binding"/>
    <property type="evidence" value="ECO:0007669"/>
    <property type="project" value="TreeGrafter"/>
</dbReference>
<evidence type="ECO:0000256" key="7">
    <source>
        <dbReference type="ARBA" id="ARBA00022801"/>
    </source>
</evidence>
<dbReference type="Proteomes" id="UP001152795">
    <property type="component" value="Unassembled WGS sequence"/>
</dbReference>
<keyword evidence="7" id="KW-0378">Hydrolase</keyword>
<dbReference type="EMBL" id="CACRXK020013074">
    <property type="protein sequence ID" value="CAB4024513.1"/>
    <property type="molecule type" value="Genomic_DNA"/>
</dbReference>
<evidence type="ECO:0000256" key="10">
    <source>
        <dbReference type="ARBA" id="ARBA00023242"/>
    </source>
</evidence>
<keyword evidence="6" id="KW-0227">DNA damage</keyword>
<organism evidence="11 12">
    <name type="scientific">Paramuricea clavata</name>
    <name type="common">Red gorgonian</name>
    <name type="synonym">Violescent sea-whip</name>
    <dbReference type="NCBI Taxonomy" id="317549"/>
    <lineage>
        <taxon>Eukaryota</taxon>
        <taxon>Metazoa</taxon>
        <taxon>Cnidaria</taxon>
        <taxon>Anthozoa</taxon>
        <taxon>Octocorallia</taxon>
        <taxon>Malacalcyonacea</taxon>
        <taxon>Plexauridae</taxon>
        <taxon>Paramuricea</taxon>
    </lineage>
</organism>
<keyword evidence="8" id="KW-0460">Magnesium</keyword>
<dbReference type="SUPFAM" id="SSF56219">
    <property type="entry name" value="DNase I-like"/>
    <property type="match status" value="1"/>
</dbReference>
<comment type="caution">
    <text evidence="11">The sequence shown here is derived from an EMBL/GenBank/DDBJ whole genome shotgun (WGS) entry which is preliminary data.</text>
</comment>